<dbReference type="Proteomes" id="UP000075901">
    <property type="component" value="Unassembled WGS sequence"/>
</dbReference>
<keyword evidence="1" id="KW-0812">Transmembrane</keyword>
<feature type="transmembrane region" description="Helical" evidence="1">
    <location>
        <begin position="6"/>
        <end position="23"/>
    </location>
</feature>
<evidence type="ECO:0008006" key="4">
    <source>
        <dbReference type="Google" id="ProtNLM"/>
    </source>
</evidence>
<evidence type="ECO:0000313" key="2">
    <source>
        <dbReference type="EnsemblMetazoa" id="AMAM014451-PA"/>
    </source>
</evidence>
<dbReference type="EnsemblMetazoa" id="AMAM014451-RA">
    <property type="protein sequence ID" value="AMAM014451-PA"/>
    <property type="gene ID" value="AMAM014451"/>
</dbReference>
<keyword evidence="3" id="KW-1185">Reference proteome</keyword>
<keyword evidence="1" id="KW-1133">Transmembrane helix</keyword>
<evidence type="ECO:0000256" key="1">
    <source>
        <dbReference type="SAM" id="Phobius"/>
    </source>
</evidence>
<sequence>MPVPYVAAMTTVIGAIGAIYMIVQLTKKLTSQYRESSRAPIRSSNEDESGVTLCQTCEIPLNGDESTWKVFDCGHSYHGRCFSLFATINCVECELRAAQRSTVSERVGDS</sequence>
<accession>A0A182SVU1</accession>
<name>A0A182SVU1_9DIPT</name>
<keyword evidence="1" id="KW-0472">Membrane</keyword>
<organism evidence="2 3">
    <name type="scientific">Anopheles maculatus</name>
    <dbReference type="NCBI Taxonomy" id="74869"/>
    <lineage>
        <taxon>Eukaryota</taxon>
        <taxon>Metazoa</taxon>
        <taxon>Ecdysozoa</taxon>
        <taxon>Arthropoda</taxon>
        <taxon>Hexapoda</taxon>
        <taxon>Insecta</taxon>
        <taxon>Pterygota</taxon>
        <taxon>Neoptera</taxon>
        <taxon>Endopterygota</taxon>
        <taxon>Diptera</taxon>
        <taxon>Nematocera</taxon>
        <taxon>Culicoidea</taxon>
        <taxon>Culicidae</taxon>
        <taxon>Anophelinae</taxon>
        <taxon>Anopheles</taxon>
        <taxon>Anopheles maculatus group</taxon>
    </lineage>
</organism>
<protein>
    <recommendedName>
        <fullName evidence="4">RING-type domain-containing protein</fullName>
    </recommendedName>
</protein>
<reference evidence="2" key="2">
    <citation type="submission" date="2020-05" db="UniProtKB">
        <authorList>
            <consortium name="EnsemblMetazoa"/>
        </authorList>
    </citation>
    <scope>IDENTIFICATION</scope>
    <source>
        <strain evidence="2">maculatus3</strain>
    </source>
</reference>
<dbReference type="VEuPathDB" id="VectorBase:AMAM014451"/>
<reference evidence="3" key="1">
    <citation type="submission" date="2013-09" db="EMBL/GenBank/DDBJ databases">
        <title>The Genome Sequence of Anopheles maculatus species B.</title>
        <authorList>
            <consortium name="The Broad Institute Genomics Platform"/>
            <person name="Neafsey D.E."/>
            <person name="Besansky N."/>
            <person name="Howell P."/>
            <person name="Walton C."/>
            <person name="Young S.K."/>
            <person name="Zeng Q."/>
            <person name="Gargeya S."/>
            <person name="Fitzgerald M."/>
            <person name="Haas B."/>
            <person name="Abouelleil A."/>
            <person name="Allen A.W."/>
            <person name="Alvarado L."/>
            <person name="Arachchi H.M."/>
            <person name="Berlin A.M."/>
            <person name="Chapman S.B."/>
            <person name="Gainer-Dewar J."/>
            <person name="Goldberg J."/>
            <person name="Griggs A."/>
            <person name="Gujja S."/>
            <person name="Hansen M."/>
            <person name="Howarth C."/>
            <person name="Imamovic A."/>
            <person name="Ireland A."/>
            <person name="Larimer J."/>
            <person name="McCowan C."/>
            <person name="Murphy C."/>
            <person name="Pearson M."/>
            <person name="Poon T.W."/>
            <person name="Priest M."/>
            <person name="Roberts A."/>
            <person name="Saif S."/>
            <person name="Shea T."/>
            <person name="Sisk P."/>
            <person name="Sykes S."/>
            <person name="Wortman J."/>
            <person name="Nusbaum C."/>
            <person name="Birren B."/>
        </authorList>
    </citation>
    <scope>NUCLEOTIDE SEQUENCE [LARGE SCALE GENOMIC DNA]</scope>
    <source>
        <strain evidence="3">maculatus3</strain>
    </source>
</reference>
<evidence type="ECO:0000313" key="3">
    <source>
        <dbReference type="Proteomes" id="UP000075901"/>
    </source>
</evidence>
<proteinExistence type="predicted"/>
<dbReference type="AlphaFoldDB" id="A0A182SVU1"/>